<evidence type="ECO:0000256" key="5">
    <source>
        <dbReference type="ARBA" id="ARBA00023237"/>
    </source>
</evidence>
<keyword evidence="3 6" id="KW-0732">Signal</keyword>
<dbReference type="RefSeq" id="WP_143374087.1">
    <property type="nucleotide sequence ID" value="NZ_VJVZ01000009.1"/>
</dbReference>
<keyword evidence="5" id="KW-0998">Cell outer membrane</keyword>
<comment type="caution">
    <text evidence="9">The sequence shown here is derived from an EMBL/GenBank/DDBJ whole genome shotgun (WGS) entry which is preliminary data.</text>
</comment>
<comment type="similarity">
    <text evidence="2">Belongs to the SusD family.</text>
</comment>
<dbReference type="Pfam" id="PF07980">
    <property type="entry name" value="SusD_RagB"/>
    <property type="match status" value="1"/>
</dbReference>
<evidence type="ECO:0000313" key="10">
    <source>
        <dbReference type="Proteomes" id="UP000320643"/>
    </source>
</evidence>
<evidence type="ECO:0000256" key="2">
    <source>
        <dbReference type="ARBA" id="ARBA00006275"/>
    </source>
</evidence>
<dbReference type="InterPro" id="IPR011990">
    <property type="entry name" value="TPR-like_helical_dom_sf"/>
</dbReference>
<reference evidence="9 10" key="1">
    <citation type="submission" date="2019-07" db="EMBL/GenBank/DDBJ databases">
        <title>Flavobacterium sp. nov., isolated from glacier ice.</title>
        <authorList>
            <person name="Liu Q."/>
            <person name="Xin Y.-H."/>
        </authorList>
    </citation>
    <scope>NUCLEOTIDE SEQUENCE [LARGE SCALE GENOMIC DNA]</scope>
    <source>
        <strain evidence="9 10">ZT4R6</strain>
    </source>
</reference>
<dbReference type="GO" id="GO:0009279">
    <property type="term" value="C:cell outer membrane"/>
    <property type="evidence" value="ECO:0007669"/>
    <property type="project" value="UniProtKB-SubCell"/>
</dbReference>
<organism evidence="9 10">
    <name type="scientific">Flavobacterium zepuense</name>
    <dbReference type="NCBI Taxonomy" id="2593302"/>
    <lineage>
        <taxon>Bacteria</taxon>
        <taxon>Pseudomonadati</taxon>
        <taxon>Bacteroidota</taxon>
        <taxon>Flavobacteriia</taxon>
        <taxon>Flavobacteriales</taxon>
        <taxon>Flavobacteriaceae</taxon>
        <taxon>Flavobacterium</taxon>
    </lineage>
</organism>
<feature type="domain" description="RagB/SusD" evidence="7">
    <location>
        <begin position="346"/>
        <end position="479"/>
    </location>
</feature>
<feature type="signal peptide" evidence="6">
    <location>
        <begin position="1"/>
        <end position="22"/>
    </location>
</feature>
<feature type="domain" description="SusD-like N-terminal" evidence="8">
    <location>
        <begin position="40"/>
        <end position="219"/>
    </location>
</feature>
<evidence type="ECO:0000313" key="9">
    <source>
        <dbReference type="EMBL" id="TRW23373.1"/>
    </source>
</evidence>
<comment type="subcellular location">
    <subcellularLocation>
        <location evidence="1">Cell outer membrane</location>
    </subcellularLocation>
</comment>
<dbReference type="InterPro" id="IPR012944">
    <property type="entry name" value="SusD_RagB_dom"/>
</dbReference>
<evidence type="ECO:0000256" key="6">
    <source>
        <dbReference type="SAM" id="SignalP"/>
    </source>
</evidence>
<dbReference type="Gene3D" id="1.25.40.390">
    <property type="match status" value="1"/>
</dbReference>
<dbReference type="Proteomes" id="UP000320643">
    <property type="component" value="Unassembled WGS sequence"/>
</dbReference>
<evidence type="ECO:0000259" key="7">
    <source>
        <dbReference type="Pfam" id="PF07980"/>
    </source>
</evidence>
<evidence type="ECO:0000259" key="8">
    <source>
        <dbReference type="Pfam" id="PF14322"/>
    </source>
</evidence>
<dbReference type="PROSITE" id="PS51257">
    <property type="entry name" value="PROKAR_LIPOPROTEIN"/>
    <property type="match status" value="1"/>
</dbReference>
<keyword evidence="4" id="KW-0472">Membrane</keyword>
<dbReference type="InterPro" id="IPR033985">
    <property type="entry name" value="SusD-like_N"/>
</dbReference>
<evidence type="ECO:0000256" key="4">
    <source>
        <dbReference type="ARBA" id="ARBA00023136"/>
    </source>
</evidence>
<dbReference type="AlphaFoldDB" id="A0A552UYR0"/>
<proteinExistence type="inferred from homology"/>
<gene>
    <name evidence="9" type="ORF">FMM05_14360</name>
</gene>
<protein>
    <submittedName>
        <fullName evidence="9">RagB/SusD family nutrient uptake outer membrane protein</fullName>
    </submittedName>
</protein>
<dbReference type="EMBL" id="VJVZ01000009">
    <property type="protein sequence ID" value="TRW23373.1"/>
    <property type="molecule type" value="Genomic_DNA"/>
</dbReference>
<dbReference type="SUPFAM" id="SSF48452">
    <property type="entry name" value="TPR-like"/>
    <property type="match status" value="1"/>
</dbReference>
<dbReference type="OrthoDB" id="5694214at2"/>
<evidence type="ECO:0000256" key="3">
    <source>
        <dbReference type="ARBA" id="ARBA00022729"/>
    </source>
</evidence>
<dbReference type="Pfam" id="PF14322">
    <property type="entry name" value="SusD-like_3"/>
    <property type="match status" value="1"/>
</dbReference>
<accession>A0A552UYR0</accession>
<evidence type="ECO:0000256" key="1">
    <source>
        <dbReference type="ARBA" id="ARBA00004442"/>
    </source>
</evidence>
<dbReference type="CDD" id="cd08977">
    <property type="entry name" value="SusD"/>
    <property type="match status" value="1"/>
</dbReference>
<keyword evidence="10" id="KW-1185">Reference proteome</keyword>
<name>A0A552UYR0_9FLAO</name>
<feature type="chain" id="PRO_5021882857" evidence="6">
    <location>
        <begin position="23"/>
        <end position="511"/>
    </location>
</feature>
<sequence>MKKNIIAAIAVFSIITLSVSCGDDFVERDPVYSISGENYFNSKDDYEKALIGVYDVLQSSYVNVMLGEIASDNTLAGGESATDTPGFHQVDDMNHTQVNPNLRDVWNWMFAGVSRANYIMEFQDKTDFEGREQIIAQTRFLRAYFHFELVKWFGGIPMKGDVRFEVGDETSIPRSTPEEVYASIEADLLYAIDNLPTGAQANGRVTVGAARALLGKAYLYWATTGTGAQVGTATHPEKFAQAAAMLETVIQSNTYTLVQDYSTIFENNNENNSESVFEIQYTDAEGGSFDCLQCSEGNVAVGFNGPRGFNGPLFESGYSFNVPVQEAYDAFEESDLRRDIAILNIQAFADANTDWNNGAGVQYGQGYQHTGYFNRKYIPRVGDANLQDVNLTNPNNYRSIRYADVLLMASEAFAKTGDDAKALLYLNMVRERAFGNATHNISASGAALFSAIELERRRELVGEGHRFFDLVRTGRAAAEITGFTAGKNEVFPIPYEEMQFSNGNWTQNIGY</sequence>